<protein>
    <submittedName>
        <fullName evidence="5">Uncharacterized protein</fullName>
    </submittedName>
</protein>
<feature type="compositionally biased region" description="Basic and acidic residues" evidence="4">
    <location>
        <begin position="1182"/>
        <end position="1204"/>
    </location>
</feature>
<gene>
    <name evidence="5" type="ORF">EDEG_01462</name>
</gene>
<dbReference type="Proteomes" id="UP000003163">
    <property type="component" value="Unassembled WGS sequence"/>
</dbReference>
<dbReference type="GO" id="GO:0006890">
    <property type="term" value="P:retrograde vesicle-mediated transport, Golgi to endoplasmic reticulum"/>
    <property type="evidence" value="ECO:0007669"/>
    <property type="project" value="TreeGrafter"/>
</dbReference>
<dbReference type="STRING" id="1003232.J9DNZ5"/>
<dbReference type="InterPro" id="IPR036322">
    <property type="entry name" value="WD40_repeat_dom_sf"/>
</dbReference>
<feature type="repeat" description="WD" evidence="3">
    <location>
        <begin position="132"/>
        <end position="162"/>
    </location>
</feature>
<dbReference type="GO" id="GO:0006891">
    <property type="term" value="P:intra-Golgi vesicle-mediated transport"/>
    <property type="evidence" value="ECO:0007669"/>
    <property type="project" value="TreeGrafter"/>
</dbReference>
<feature type="region of interest" description="Disordered" evidence="4">
    <location>
        <begin position="1133"/>
        <end position="1212"/>
    </location>
</feature>
<dbReference type="GO" id="GO:0030126">
    <property type="term" value="C:COPI vesicle coat"/>
    <property type="evidence" value="ECO:0007669"/>
    <property type="project" value="TreeGrafter"/>
</dbReference>
<evidence type="ECO:0000256" key="4">
    <source>
        <dbReference type="SAM" id="MobiDB-lite"/>
    </source>
</evidence>
<reference evidence="5 6" key="1">
    <citation type="submission" date="2011-08" db="EMBL/GenBank/DDBJ databases">
        <authorList>
            <person name="Liu Z.J."/>
            <person name="Shi F.L."/>
            <person name="Lu J.Q."/>
            <person name="Li M."/>
            <person name="Wang Z.L."/>
        </authorList>
    </citation>
    <scope>NUCLEOTIDE SEQUENCE [LARGE SCALE GENOMIC DNA]</scope>
    <source>
        <strain evidence="5 6">USNM 41457</strain>
    </source>
</reference>
<dbReference type="GO" id="GO:0006888">
    <property type="term" value="P:endoplasmic reticulum to Golgi vesicle-mediated transport"/>
    <property type="evidence" value="ECO:0007669"/>
    <property type="project" value="TreeGrafter"/>
</dbReference>
<dbReference type="PANTHER" id="PTHR19876">
    <property type="entry name" value="COATOMER"/>
    <property type="match status" value="1"/>
</dbReference>
<dbReference type="PANTHER" id="PTHR19876:SF1">
    <property type="entry name" value="COATOMER SUBUNIT ALPHA"/>
    <property type="match status" value="1"/>
</dbReference>
<sequence>MFHETLLELPLPRVKGLCFHPKLPILLITTHTGQIISYDYSVHLQTHTFLTTDGPIRTISFNTQNDLFISGGDDTSVNLFKFNTKEIVSTYKHNDYVRSVSFHPTLPLILSTSDDMTIKVYNFLRRKVVATLSGHSHYVMSAAFYKNYIISAGLDNVVRVWDYFSLVNQDRKHKGASVIVSHENENDRTSSRIQSINAHPNGQRSGNSGKYISSRVGSYNDSNCEDILSSGADENLTQKNRTLNDLLSSANVFKQKGQSFANDKISSILNLPQVTVKQIIEAHDRGINCVYPFDNGFITASDDRTVKVFMEKNGMFYESECFFGHNNNVTACCLFKRYVVSVGEDGNIIFFRSKKIKFCEEENTFDDDEFVNSNSPELFRISSDTRHWCIAQKNNLLAVGHDSGFTLYNFESKPLYCINEEGAYYVKSKRLYFNDYVNELLITKIFSSPIEIKCIKESIIPHTICYNSSDDNIINITTNNEYRNLVIIQYDSFFEIVDKRIKDKKLFKSKGKAILRINNNCELIVLEVNILKIYSIEFNKAQDLNLLLSKSIPVKKEYNNLYYSQKNEYSDSTIILSGNKTVDLFDISNEIVLGSVKFKGLRNLVSHSNVYALIGRNNITFVDKKMIIIANITEMVDIVSGIFICDYNNNSNPNLNENSSISNSLNNINNNLNKKVVFDNTCSLNFFTFAYSTTKHLKYTIFDGVVNNGILKSIEKHIYLLFKENEFFYYFYKDSIENLKINPSEIDLKTKVCLINIHNNISNKFDIHKNININSYDNSNNFTPTSIFNNQNQYNQTLLDIYNIINSGNLVGVGIISFLNTKNLQNILKSAALLNKNQNNDNKSEHMTLINALNAQNSTYLIDKIASFTYITKKSKNSLNQSEINTYLSMKNKINNMIHNLDFKSLQLLLEKAIKNRNIKLIEKVLWKQNDFWKIALFYISTKQFNKISKLSNYGDDNFKLILRCLINDFNGIDEILFKNNIVDSLSEFSCTNDAMVNFDSLFGKSKFVSSRNYDANFDKHNLEIKDDQFGNIEIDYINKLDDSAKCDEKIINNNEKHENNFLAGNIKYDDESLNNNEKYENNSVTDHIKYDNKSLDNNINISHQENNYIHESPNSSANTSKKFSFSKEDHLHNISDGENESVDSENISFDSKNSINHERKVKSPSDTIKSDVSNLINNKSSFDHHDHLDLNNTKTSHDKHDNSDLSQDSPQILQNSSDLSEELPQPILYNKELLQNYREFIKDINFKDSFDSAMENVTVGKFTSAITLLKEILYSLTGTKNAQQHEDLRRKSGKYLGALLAEKKKKKIEDLHKILSISYNFSNIASEHKSMADCNLMLILFKNSNFLSAKKIAKEVNSRLDNITDLKEADQNALKLAKKILKSKKDTDEVVLEEGVFCIDSLSSEKVYRVCNWCSLNLKGKKCVICHIGTVSDKISFGT</sequence>
<dbReference type="EMBL" id="AFBI03000021">
    <property type="protein sequence ID" value="EJW04270.1"/>
    <property type="molecule type" value="Genomic_DNA"/>
</dbReference>
<dbReference type="PROSITE" id="PS50082">
    <property type="entry name" value="WD_REPEATS_2"/>
    <property type="match status" value="3"/>
</dbReference>
<feature type="compositionally biased region" description="Polar residues" evidence="4">
    <location>
        <begin position="191"/>
        <end position="212"/>
    </location>
</feature>
<proteinExistence type="predicted"/>
<reference evidence="6" key="2">
    <citation type="submission" date="2015-07" db="EMBL/GenBank/DDBJ databases">
        <title>Contrasting host-pathogen interactions and genome evolution in two generalist and specialist microsporidian pathogens of mosquitoes.</title>
        <authorList>
            <consortium name="The Broad Institute Genomics Platform"/>
            <consortium name="The Broad Institute Genome Sequencing Center for Infectious Disease"/>
            <person name="Cuomo C.A."/>
            <person name="Sanscrainte N.D."/>
            <person name="Goldberg J.M."/>
            <person name="Heiman D."/>
            <person name="Young S."/>
            <person name="Zeng Q."/>
            <person name="Becnel J.J."/>
            <person name="Birren B.W."/>
        </authorList>
    </citation>
    <scope>NUCLEOTIDE SEQUENCE [LARGE SCALE GENOMIC DNA]</scope>
    <source>
        <strain evidence="6">USNM 41457</strain>
    </source>
</reference>
<feature type="repeat" description="WD" evidence="3">
    <location>
        <begin position="49"/>
        <end position="90"/>
    </location>
</feature>
<dbReference type="InParanoid" id="J9DNZ5"/>
<feature type="compositionally biased region" description="Polar residues" evidence="4">
    <location>
        <begin position="1145"/>
        <end position="1155"/>
    </location>
</feature>
<feature type="region of interest" description="Disordered" evidence="4">
    <location>
        <begin position="183"/>
        <end position="212"/>
    </location>
</feature>
<dbReference type="InterPro" id="IPR001680">
    <property type="entry name" value="WD40_rpt"/>
</dbReference>
<accession>J9DNZ5</accession>
<dbReference type="Pfam" id="PF00400">
    <property type="entry name" value="WD40"/>
    <property type="match status" value="4"/>
</dbReference>
<keyword evidence="6" id="KW-1185">Reference proteome</keyword>
<feature type="repeat" description="WD" evidence="3">
    <location>
        <begin position="90"/>
        <end position="131"/>
    </location>
</feature>
<organism evidence="5 6">
    <name type="scientific">Edhazardia aedis (strain USNM 41457)</name>
    <name type="common">Microsporidian parasite</name>
    <dbReference type="NCBI Taxonomy" id="1003232"/>
    <lineage>
        <taxon>Eukaryota</taxon>
        <taxon>Fungi</taxon>
        <taxon>Fungi incertae sedis</taxon>
        <taxon>Microsporidia</taxon>
        <taxon>Edhazardia</taxon>
    </lineage>
</organism>
<dbReference type="InterPro" id="IPR050844">
    <property type="entry name" value="Coatomer_complex_subunit"/>
</dbReference>
<evidence type="ECO:0000256" key="1">
    <source>
        <dbReference type="ARBA" id="ARBA00022574"/>
    </source>
</evidence>
<keyword evidence="1 3" id="KW-0853">WD repeat</keyword>
<dbReference type="OrthoDB" id="10261470at2759"/>
<evidence type="ECO:0000313" key="6">
    <source>
        <dbReference type="Proteomes" id="UP000003163"/>
    </source>
</evidence>
<feature type="compositionally biased region" description="Polar residues" evidence="4">
    <location>
        <begin position="1165"/>
        <end position="1181"/>
    </location>
</feature>
<dbReference type="GO" id="GO:0006886">
    <property type="term" value="P:intracellular protein transport"/>
    <property type="evidence" value="ECO:0007669"/>
    <property type="project" value="TreeGrafter"/>
</dbReference>
<dbReference type="HOGENOM" id="CLU_251897_0_0_1"/>
<evidence type="ECO:0000256" key="3">
    <source>
        <dbReference type="PROSITE-ProRule" id="PRU00221"/>
    </source>
</evidence>
<dbReference type="Gene3D" id="2.130.10.10">
    <property type="entry name" value="YVTN repeat-like/Quinoprotein amine dehydrogenase"/>
    <property type="match status" value="2"/>
</dbReference>
<comment type="caution">
    <text evidence="5">The sequence shown here is derived from an EMBL/GenBank/DDBJ whole genome shotgun (WGS) entry which is preliminary data.</text>
</comment>
<dbReference type="VEuPathDB" id="MicrosporidiaDB:EDEG_01462"/>
<dbReference type="PROSITE" id="PS50294">
    <property type="entry name" value="WD_REPEATS_REGION"/>
    <property type="match status" value="2"/>
</dbReference>
<dbReference type="InterPro" id="IPR015943">
    <property type="entry name" value="WD40/YVTN_repeat-like_dom_sf"/>
</dbReference>
<evidence type="ECO:0000256" key="2">
    <source>
        <dbReference type="ARBA" id="ARBA00022737"/>
    </source>
</evidence>
<name>J9DNZ5_EDHAE</name>
<keyword evidence="2" id="KW-0677">Repeat</keyword>
<dbReference type="SUPFAM" id="SSF50978">
    <property type="entry name" value="WD40 repeat-like"/>
    <property type="match status" value="2"/>
</dbReference>
<evidence type="ECO:0000313" key="5">
    <source>
        <dbReference type="EMBL" id="EJW04270.1"/>
    </source>
</evidence>
<dbReference type="SMART" id="SM00320">
    <property type="entry name" value="WD40"/>
    <property type="match status" value="6"/>
</dbReference>